<feature type="transmembrane region" description="Helical" evidence="1">
    <location>
        <begin position="20"/>
        <end position="43"/>
    </location>
</feature>
<keyword evidence="1" id="KW-1133">Transmembrane helix</keyword>
<dbReference type="EMBL" id="MN265403">
    <property type="protein sequence ID" value="QGN03901.1"/>
    <property type="molecule type" value="Genomic_RNA"/>
</dbReference>
<reference evidence="2" key="1">
    <citation type="submission" date="2019-08" db="EMBL/GenBank/DDBJ databases">
        <title>New Virus types from NHPs in Nigeria.</title>
        <authorList>
            <person name="George U.E."/>
            <person name="Simsek C."/>
            <person name="Faleye T.O.C."/>
            <person name="Adewumi M.O."/>
            <person name="Arowolo O.A."/>
            <person name="Oragwa A.V."/>
            <person name="Adeniji J.A."/>
            <person name="Matthijnssens J."/>
        </authorList>
    </citation>
    <scope>NUCLEOTIDE SEQUENCE</scope>
    <source>
        <strain evidence="2">NGR_NHP_1</strain>
    </source>
</reference>
<organism evidence="2">
    <name type="scientific">Enterovirus J</name>
    <dbReference type="NCBI Taxonomy" id="1330521"/>
    <lineage>
        <taxon>Viruses</taxon>
        <taxon>Riboviria</taxon>
        <taxon>Orthornavirae</taxon>
        <taxon>Pisuviricota</taxon>
        <taxon>Pisoniviricetes</taxon>
        <taxon>Picornavirales</taxon>
        <taxon>Picornaviridae</taxon>
        <taxon>Ensavirinae</taxon>
        <taxon>Enterovirus</taxon>
        <taxon>Enterovirus jesimi</taxon>
    </lineage>
</organism>
<proteinExistence type="predicted"/>
<protein>
    <submittedName>
        <fullName evidence="2">UORF</fullName>
    </submittedName>
</protein>
<name>A0A649ZUZ8_9ENTO</name>
<keyword evidence="1" id="KW-0472">Membrane</keyword>
<evidence type="ECO:0000313" key="2">
    <source>
        <dbReference type="EMBL" id="QGN03901.1"/>
    </source>
</evidence>
<evidence type="ECO:0000256" key="1">
    <source>
        <dbReference type="SAM" id="Phobius"/>
    </source>
</evidence>
<accession>A0A649ZUZ8</accession>
<keyword evidence="1" id="KW-0812">Transmembrane</keyword>
<sequence length="68" mass="7925">MVTTYSYHHKLLGLANRKIIWLFVGFTNLQSSYPALVIVLRIVNSQNGSSSLKTRVWKPSSYYCCQWR</sequence>